<evidence type="ECO:0000256" key="1">
    <source>
        <dbReference type="SAM" id="MobiDB-lite"/>
    </source>
</evidence>
<feature type="compositionally biased region" description="Polar residues" evidence="1">
    <location>
        <begin position="397"/>
        <end position="410"/>
    </location>
</feature>
<feature type="region of interest" description="Disordered" evidence="1">
    <location>
        <begin position="271"/>
        <end position="362"/>
    </location>
</feature>
<proteinExistence type="predicted"/>
<feature type="compositionally biased region" description="Low complexity" evidence="1">
    <location>
        <begin position="282"/>
        <end position="307"/>
    </location>
</feature>
<protein>
    <submittedName>
        <fullName evidence="2">Uncharacterized protein</fullName>
    </submittedName>
</protein>
<evidence type="ECO:0000313" key="2">
    <source>
        <dbReference type="EMBL" id="CAE4670098.1"/>
    </source>
</evidence>
<feature type="region of interest" description="Disordered" evidence="1">
    <location>
        <begin position="528"/>
        <end position="583"/>
    </location>
</feature>
<dbReference type="EMBL" id="HBNS01061852">
    <property type="protein sequence ID" value="CAE4670098.1"/>
    <property type="molecule type" value="Transcribed_RNA"/>
</dbReference>
<feature type="compositionally biased region" description="Low complexity" evidence="1">
    <location>
        <begin position="347"/>
        <end position="358"/>
    </location>
</feature>
<sequence>MLKVQQLPLSCSHQQQQEMATLDMKDNRNSSEDDFDPSDLDSEITDGEIDDLSDLGDDDLSTDLFDEVEPCAFGVDRGPNGEASNLKKQSLLVGVESSATPVKHDYRAGLSRNLFENLKSNRITAQIGMNDTDETGSVASKKRRLEETFNFYQKKSTKKKDDIRRHSIHNTDIGTHQTVSQSLIDPQPFSFNDGDETGVQYRDGKRVASDVPVRASSVGALDQSFLAGIDFSQLGDGSSDSECEDSDDESTHNNFILSNWFQKIQKSPFVAGSENLSGHGNSDQANISQQQQEQQNQFPNQFFDQSQATSQQEPFNSAVRMDTSSATGGNSVLNHDATNQYPGEKVSSFNSPNISSFNETSTSTMQAHFNMPPLSISMQPQISPDSAKDSQPDFFATASSNATSDQQQSHGFDPQLQITPVDAPPVSMSSPDAFKIHQEPQTDQHGKLPSIAEPAELGEDPPIEIDHGAMMCKLSSLMTRSMETQKSLQEWDKRNGLPRSHSQTMVKSNRSRRQLQEGVILKKWDGSPLISFDEDGKVKETDCKKPKKKNKKKHSSKGKDCKRDSGSLASKDSSDELDPLSLY</sequence>
<dbReference type="AlphaFoldDB" id="A0A7S4TBI0"/>
<gene>
    <name evidence="2" type="ORF">DBRI00130_LOCUS44609</name>
</gene>
<feature type="compositionally biased region" description="Acidic residues" evidence="1">
    <location>
        <begin position="32"/>
        <end position="60"/>
    </location>
</feature>
<name>A0A7S4TBI0_9STRA</name>
<reference evidence="2" key="1">
    <citation type="submission" date="2021-01" db="EMBL/GenBank/DDBJ databases">
        <authorList>
            <person name="Corre E."/>
            <person name="Pelletier E."/>
            <person name="Niang G."/>
            <person name="Scheremetjew M."/>
            <person name="Finn R."/>
            <person name="Kale V."/>
            <person name="Holt S."/>
            <person name="Cochrane G."/>
            <person name="Meng A."/>
            <person name="Brown T."/>
            <person name="Cohen L."/>
        </authorList>
    </citation>
    <scope>NUCLEOTIDE SEQUENCE</scope>
    <source>
        <strain evidence="2">GSO104</strain>
    </source>
</reference>
<feature type="region of interest" description="Disordered" evidence="1">
    <location>
        <begin position="1"/>
        <end position="60"/>
    </location>
</feature>
<feature type="compositionally biased region" description="Polar residues" evidence="1">
    <location>
        <begin position="322"/>
        <end position="341"/>
    </location>
</feature>
<feature type="compositionally biased region" description="Basic residues" evidence="1">
    <location>
        <begin position="545"/>
        <end position="556"/>
    </location>
</feature>
<organism evidence="2">
    <name type="scientific">Ditylum brightwellii</name>
    <dbReference type="NCBI Taxonomy" id="49249"/>
    <lineage>
        <taxon>Eukaryota</taxon>
        <taxon>Sar</taxon>
        <taxon>Stramenopiles</taxon>
        <taxon>Ochrophyta</taxon>
        <taxon>Bacillariophyta</taxon>
        <taxon>Mediophyceae</taxon>
        <taxon>Lithodesmiophycidae</taxon>
        <taxon>Lithodesmiales</taxon>
        <taxon>Lithodesmiaceae</taxon>
        <taxon>Ditylum</taxon>
    </lineage>
</organism>
<feature type="compositionally biased region" description="Polar residues" evidence="1">
    <location>
        <begin position="7"/>
        <end position="19"/>
    </location>
</feature>
<feature type="compositionally biased region" description="Basic and acidic residues" evidence="1">
    <location>
        <begin position="534"/>
        <end position="544"/>
    </location>
</feature>
<feature type="region of interest" description="Disordered" evidence="1">
    <location>
        <begin position="374"/>
        <end position="413"/>
    </location>
</feature>
<accession>A0A7S4TBI0</accession>
<feature type="region of interest" description="Disordered" evidence="1">
    <location>
        <begin position="484"/>
        <end position="513"/>
    </location>
</feature>